<sequence length="511" mass="59059">MKINKKYRQTYHANVPSAWSNDPNGMIFYKGKAHMFFQHYPHAAKWGIMHWGHFVSDDFIKWKTLPIALYPDQEYEKECGCCSGTAIEADGILYIIYTAAQINHQSQCLAYSEDGIHFTKYEMNPIMIAEDLSDEISPRDFRDPKIFKKDNMYYCIAGTRLLDEEDKLKFKSFKDLPHSSDININNVAGSNAYVHGYGNLILLKSDDLKHWSYIGPLLRLQKEIREAFFKLNGVFECPDYFEIDGQEILLASPQNYPSAGHSFNNLHSCIYAAGHLNLQTGNFVVHKTDEIDHGFDFYAPQTLKTDDGRIILIAWKEMWDRTYPTETDQWIGSYTLPRELYYKNNHLYQSPVREIMNYRKNKKEVKDITLTNGSISFKDIEGNKIELIADIGLGSSMRTGFKLMHSKEHAVYIYYDRSEKVLVFDRSNSGYEIFGREDETAIRKCDIYDSHYLNLHIFIDVSSIEVFINNGIDTMTGNIYGDPKKDIGITFFADNGTTTLDSLIKYDIVVE</sequence>
<dbReference type="InterPro" id="IPR013320">
    <property type="entry name" value="ConA-like_dom_sf"/>
</dbReference>
<comment type="subcellular location">
    <subcellularLocation>
        <location evidence="9">Cytoplasm</location>
    </subcellularLocation>
</comment>
<feature type="domain" description="Glycosyl hydrolase family 32 N-terminal" evidence="10">
    <location>
        <begin position="12"/>
        <end position="170"/>
    </location>
</feature>
<dbReference type="OrthoDB" id="9759709at2"/>
<dbReference type="Gene3D" id="2.60.120.560">
    <property type="entry name" value="Exo-inulinase, domain 1"/>
    <property type="match status" value="1"/>
</dbReference>
<accession>M2PLN1</accession>
<dbReference type="Gene3D" id="2.115.10.20">
    <property type="entry name" value="Glycosyl hydrolase domain, family 43"/>
    <property type="match status" value="1"/>
</dbReference>
<dbReference type="NCBIfam" id="TIGR01322">
    <property type="entry name" value="scrB_fam"/>
    <property type="match status" value="1"/>
</dbReference>
<feature type="domain" description="Glycosyl hydrolase family 32 N-terminal" evidence="10">
    <location>
        <begin position="196"/>
        <end position="351"/>
    </location>
</feature>
<evidence type="ECO:0000313" key="12">
    <source>
        <dbReference type="EMBL" id="EMD16459.1"/>
    </source>
</evidence>
<dbReference type="InterPro" id="IPR051214">
    <property type="entry name" value="GH32_Enzymes"/>
</dbReference>
<reference evidence="12 13" key="1">
    <citation type="submission" date="2013-02" db="EMBL/GenBank/DDBJ databases">
        <title>The Genome Sequence of Lactobacillus catenaformis F0143.</title>
        <authorList>
            <consortium name="The Broad Institute Genome Sequencing Platform"/>
            <person name="Earl A."/>
            <person name="Ward D."/>
            <person name="Feldgarden M."/>
            <person name="Gevers D."/>
            <person name="Izard J."/>
            <person name="Blanton J.M."/>
            <person name="Mathney J."/>
            <person name="Dewhirst F.E."/>
            <person name="Young S.K."/>
            <person name="Zeng Q."/>
            <person name="Gargeya S."/>
            <person name="Fitzgerald M."/>
            <person name="Haas B."/>
            <person name="Abouelleil A."/>
            <person name="Alvarado L."/>
            <person name="Arachchi H.M."/>
            <person name="Berlin A."/>
            <person name="Chapman S.B."/>
            <person name="Gearin G."/>
            <person name="Goldberg J."/>
            <person name="Griggs A."/>
            <person name="Gujja S."/>
            <person name="Hansen M."/>
            <person name="Heiman D."/>
            <person name="Howarth C."/>
            <person name="Larimer J."/>
            <person name="Lui A."/>
            <person name="MacDonald P.J.P."/>
            <person name="McCowen C."/>
            <person name="Montmayeur A."/>
            <person name="Murphy C."/>
            <person name="Neiman D."/>
            <person name="Pearson M."/>
            <person name="Priest M."/>
            <person name="Roberts A."/>
            <person name="Saif S."/>
            <person name="Shea T."/>
            <person name="Sisk P."/>
            <person name="Stolte C."/>
            <person name="Sykes S."/>
            <person name="Wortman J."/>
            <person name="Nusbaum C."/>
            <person name="Birren B."/>
        </authorList>
    </citation>
    <scope>NUCLEOTIDE SEQUENCE [LARGE SCALE GENOMIC DNA]</scope>
    <source>
        <strain evidence="12 13">OT 569</strain>
    </source>
</reference>
<comment type="pathway">
    <text evidence="1 9">Glycan biosynthesis; sucrose metabolism.</text>
</comment>
<dbReference type="InterPro" id="IPR023296">
    <property type="entry name" value="Glyco_hydro_beta-prop_sf"/>
</dbReference>
<dbReference type="Pfam" id="PF00251">
    <property type="entry name" value="Glyco_hydro_32N"/>
    <property type="match status" value="2"/>
</dbReference>
<dbReference type="PANTHER" id="PTHR43101">
    <property type="entry name" value="BETA-FRUCTOSIDASE"/>
    <property type="match status" value="1"/>
</dbReference>
<dbReference type="Pfam" id="PF08244">
    <property type="entry name" value="Glyco_hydro_32C"/>
    <property type="match status" value="1"/>
</dbReference>
<dbReference type="STRING" id="999415.HMPREF9943_01385"/>
<dbReference type="InterPro" id="IPR013189">
    <property type="entry name" value="Glyco_hydro_32_C"/>
</dbReference>
<dbReference type="AlphaFoldDB" id="M2PLN1"/>
<dbReference type="GO" id="GO:0004564">
    <property type="term" value="F:beta-fructofuranosidase activity"/>
    <property type="evidence" value="ECO:0007669"/>
    <property type="project" value="UniProtKB-EC"/>
</dbReference>
<evidence type="ECO:0000256" key="1">
    <source>
        <dbReference type="ARBA" id="ARBA00004914"/>
    </source>
</evidence>
<evidence type="ECO:0000256" key="6">
    <source>
        <dbReference type="ARBA" id="ARBA00023295"/>
    </source>
</evidence>
<evidence type="ECO:0000256" key="9">
    <source>
        <dbReference type="RuleBase" id="RU365015"/>
    </source>
</evidence>
<dbReference type="UniPathway" id="UPA00238"/>
<feature type="domain" description="Glycosyl hydrolase family 32 C-terminal" evidence="11">
    <location>
        <begin position="355"/>
        <end position="503"/>
    </location>
</feature>
<evidence type="ECO:0000259" key="11">
    <source>
        <dbReference type="Pfam" id="PF08244"/>
    </source>
</evidence>
<dbReference type="Proteomes" id="UP000011758">
    <property type="component" value="Unassembled WGS sequence"/>
</dbReference>
<evidence type="ECO:0000256" key="3">
    <source>
        <dbReference type="ARBA" id="ARBA00012758"/>
    </source>
</evidence>
<dbReference type="CDD" id="cd08996">
    <property type="entry name" value="GH32_FFase"/>
    <property type="match status" value="1"/>
</dbReference>
<evidence type="ECO:0000313" key="13">
    <source>
        <dbReference type="Proteomes" id="UP000011758"/>
    </source>
</evidence>
<dbReference type="InterPro" id="IPR013148">
    <property type="entry name" value="Glyco_hydro_32_N"/>
</dbReference>
<gene>
    <name evidence="12" type="ORF">HMPREF9943_01385</name>
</gene>
<dbReference type="EC" id="3.2.1.26" evidence="3 8"/>
<dbReference type="SMART" id="SM00640">
    <property type="entry name" value="Glyco_32"/>
    <property type="match status" value="1"/>
</dbReference>
<evidence type="ECO:0000256" key="2">
    <source>
        <dbReference type="ARBA" id="ARBA00009902"/>
    </source>
</evidence>
<dbReference type="PANTHER" id="PTHR43101:SF1">
    <property type="entry name" value="BETA-FRUCTOSIDASE"/>
    <property type="match status" value="1"/>
</dbReference>
<organism evidence="12 13">
    <name type="scientific">Eggerthia catenaformis OT 569 = DSM 20559</name>
    <dbReference type="NCBI Taxonomy" id="999415"/>
    <lineage>
        <taxon>Bacteria</taxon>
        <taxon>Bacillati</taxon>
        <taxon>Bacillota</taxon>
        <taxon>Erysipelotrichia</taxon>
        <taxon>Erysipelotrichales</taxon>
        <taxon>Coprobacillaceae</taxon>
        <taxon>Eggerthia</taxon>
    </lineage>
</organism>
<comment type="similarity">
    <text evidence="2 8">Belongs to the glycosyl hydrolase 32 family.</text>
</comment>
<keyword evidence="9" id="KW-0119">Carbohydrate metabolism</keyword>
<keyword evidence="5 8" id="KW-0378">Hydrolase</keyword>
<dbReference type="GO" id="GO:0005985">
    <property type="term" value="P:sucrose metabolic process"/>
    <property type="evidence" value="ECO:0007669"/>
    <property type="project" value="UniProtKB-UniPathway"/>
</dbReference>
<keyword evidence="6 8" id="KW-0326">Glycosidase</keyword>
<name>M2PLN1_9FIRM</name>
<evidence type="ECO:0000256" key="7">
    <source>
        <dbReference type="ARBA" id="ARBA00033367"/>
    </source>
</evidence>
<dbReference type="RefSeq" id="WP_004803419.1">
    <property type="nucleotide sequence ID" value="NZ_KB446648.1"/>
</dbReference>
<keyword evidence="13" id="KW-1185">Reference proteome</keyword>
<dbReference type="SUPFAM" id="SSF49899">
    <property type="entry name" value="Concanavalin A-like lectins/glucanases"/>
    <property type="match status" value="1"/>
</dbReference>
<dbReference type="InterPro" id="IPR006232">
    <property type="entry name" value="Suc6P_hydrolase"/>
</dbReference>
<evidence type="ECO:0000259" key="10">
    <source>
        <dbReference type="Pfam" id="PF00251"/>
    </source>
</evidence>
<comment type="caution">
    <text evidence="12">The sequence shown here is derived from an EMBL/GenBank/DDBJ whole genome shotgun (WGS) entry which is preliminary data.</text>
</comment>
<dbReference type="BioCyc" id="ECAT999415-HMP:GTTI-1420-MONOMER"/>
<keyword evidence="9" id="KW-0963">Cytoplasm</keyword>
<comment type="catalytic activity">
    <reaction evidence="8">
        <text>Hydrolysis of terminal non-reducing beta-D-fructofuranoside residues in beta-D-fructofuranosides.</text>
        <dbReference type="EC" id="3.2.1.26"/>
    </reaction>
</comment>
<dbReference type="GO" id="GO:0005737">
    <property type="term" value="C:cytoplasm"/>
    <property type="evidence" value="ECO:0007669"/>
    <property type="project" value="UniProtKB-SubCell"/>
</dbReference>
<dbReference type="eggNOG" id="COG1621">
    <property type="taxonomic scope" value="Bacteria"/>
</dbReference>
<dbReference type="SUPFAM" id="SSF75005">
    <property type="entry name" value="Arabinanase/levansucrase/invertase"/>
    <property type="match status" value="1"/>
</dbReference>
<evidence type="ECO:0000256" key="8">
    <source>
        <dbReference type="RuleBase" id="RU362110"/>
    </source>
</evidence>
<evidence type="ECO:0000256" key="5">
    <source>
        <dbReference type="ARBA" id="ARBA00022801"/>
    </source>
</evidence>
<proteinExistence type="inferred from homology"/>
<dbReference type="InterPro" id="IPR001362">
    <property type="entry name" value="Glyco_hydro_32"/>
</dbReference>
<evidence type="ECO:0000256" key="4">
    <source>
        <dbReference type="ARBA" id="ARBA00019623"/>
    </source>
</evidence>
<comment type="function">
    <text evidence="9">Enables the bacterium to metabolize sucrose as a sole carbon source.</text>
</comment>
<dbReference type="PATRIC" id="fig|999415.3.peg.1407"/>
<protein>
    <recommendedName>
        <fullName evidence="4 8">Sucrose-6-phosphate hydrolase</fullName>
        <ecNumber evidence="3 8">3.2.1.26</ecNumber>
    </recommendedName>
    <alternativeName>
        <fullName evidence="7 9">Invertase</fullName>
    </alternativeName>
</protein>
<dbReference type="EMBL" id="AGEJ01000021">
    <property type="protein sequence ID" value="EMD16459.1"/>
    <property type="molecule type" value="Genomic_DNA"/>
</dbReference>